<name>A0AAJ1EHA5_RHILE</name>
<organism evidence="1 2">
    <name type="scientific">Rhizobium leguminosarum</name>
    <dbReference type="NCBI Taxonomy" id="384"/>
    <lineage>
        <taxon>Bacteria</taxon>
        <taxon>Pseudomonadati</taxon>
        <taxon>Pseudomonadota</taxon>
        <taxon>Alphaproteobacteria</taxon>
        <taxon>Hyphomicrobiales</taxon>
        <taxon>Rhizobiaceae</taxon>
        <taxon>Rhizobium/Agrobacterium group</taxon>
        <taxon>Rhizobium</taxon>
    </lineage>
</organism>
<gene>
    <name evidence="1" type="ORF">HFO42_29685</name>
</gene>
<protein>
    <submittedName>
        <fullName evidence="1">Uncharacterized protein</fullName>
    </submittedName>
</protein>
<dbReference type="RefSeq" id="WP_168344051.1">
    <property type="nucleotide sequence ID" value="NZ_CP071400.1"/>
</dbReference>
<accession>A0AAJ1EHA5</accession>
<evidence type="ECO:0000313" key="2">
    <source>
        <dbReference type="Proteomes" id="UP000825699"/>
    </source>
</evidence>
<sequence length="72" mass="7705">MPAVSQTPIKPADEHVVTAREALEPLYERLALHTDATLLSAAIEAGWSADEATKAVAALRLQDALNILRQGN</sequence>
<reference evidence="1" key="1">
    <citation type="submission" date="2020-04" db="EMBL/GenBank/DDBJ databases">
        <title>Global-level population genomics supports evidence of horizontal gene transfer on evolution of Rhizobia in Lentils.</title>
        <authorList>
            <person name="Gai Y."/>
            <person name="Cook D."/>
            <person name="Riely B."/>
        </authorList>
    </citation>
    <scope>NUCLEOTIDE SEQUENCE</scope>
    <source>
        <strain evidence="1">Derici101B</strain>
    </source>
</reference>
<proteinExistence type="predicted"/>
<evidence type="ECO:0000313" key="1">
    <source>
        <dbReference type="EMBL" id="MBY5632231.1"/>
    </source>
</evidence>
<dbReference type="EMBL" id="JAAXEP010000019">
    <property type="protein sequence ID" value="MBY5632231.1"/>
    <property type="molecule type" value="Genomic_DNA"/>
</dbReference>
<comment type="caution">
    <text evidence="1">The sequence shown here is derived from an EMBL/GenBank/DDBJ whole genome shotgun (WGS) entry which is preliminary data.</text>
</comment>
<dbReference type="AlphaFoldDB" id="A0AAJ1EHA5"/>
<dbReference type="Proteomes" id="UP000825699">
    <property type="component" value="Unassembled WGS sequence"/>
</dbReference>